<feature type="non-terminal residue" evidence="3">
    <location>
        <position position="202"/>
    </location>
</feature>
<accession>A0A5A7Q7Z1</accession>
<dbReference type="Gene3D" id="2.60.120.330">
    <property type="entry name" value="B-lactam Antibiotic, Isopenicillin N Synthase, Chain"/>
    <property type="match status" value="1"/>
</dbReference>
<dbReference type="InterPro" id="IPR027443">
    <property type="entry name" value="IPNS-like_sf"/>
</dbReference>
<organism evidence="3 4">
    <name type="scientific">Striga asiatica</name>
    <name type="common">Asiatic witchweed</name>
    <name type="synonym">Buchnera asiatica</name>
    <dbReference type="NCBI Taxonomy" id="4170"/>
    <lineage>
        <taxon>Eukaryota</taxon>
        <taxon>Viridiplantae</taxon>
        <taxon>Streptophyta</taxon>
        <taxon>Embryophyta</taxon>
        <taxon>Tracheophyta</taxon>
        <taxon>Spermatophyta</taxon>
        <taxon>Magnoliopsida</taxon>
        <taxon>eudicotyledons</taxon>
        <taxon>Gunneridae</taxon>
        <taxon>Pentapetalae</taxon>
        <taxon>asterids</taxon>
        <taxon>lamiids</taxon>
        <taxon>Lamiales</taxon>
        <taxon>Orobanchaceae</taxon>
        <taxon>Buchnereae</taxon>
        <taxon>Striga</taxon>
    </lineage>
</organism>
<reference evidence="4" key="1">
    <citation type="journal article" date="2019" name="Curr. Biol.">
        <title>Genome Sequence of Striga asiatica Provides Insight into the Evolution of Plant Parasitism.</title>
        <authorList>
            <person name="Yoshida S."/>
            <person name="Kim S."/>
            <person name="Wafula E.K."/>
            <person name="Tanskanen J."/>
            <person name="Kim Y.M."/>
            <person name="Honaas L."/>
            <person name="Yang Z."/>
            <person name="Spallek T."/>
            <person name="Conn C.E."/>
            <person name="Ichihashi Y."/>
            <person name="Cheong K."/>
            <person name="Cui S."/>
            <person name="Der J.P."/>
            <person name="Gundlach H."/>
            <person name="Jiao Y."/>
            <person name="Hori C."/>
            <person name="Ishida J.K."/>
            <person name="Kasahara H."/>
            <person name="Kiba T."/>
            <person name="Kim M.S."/>
            <person name="Koo N."/>
            <person name="Laohavisit A."/>
            <person name="Lee Y.H."/>
            <person name="Lumba S."/>
            <person name="McCourt P."/>
            <person name="Mortimer J.C."/>
            <person name="Mutuku J.M."/>
            <person name="Nomura T."/>
            <person name="Sasaki-Sekimoto Y."/>
            <person name="Seto Y."/>
            <person name="Wang Y."/>
            <person name="Wakatake T."/>
            <person name="Sakakibara H."/>
            <person name="Demura T."/>
            <person name="Yamaguchi S."/>
            <person name="Yoneyama K."/>
            <person name="Manabe R.I."/>
            <person name="Nelson D.C."/>
            <person name="Schulman A.H."/>
            <person name="Timko M.P."/>
            <person name="dePamphilis C.W."/>
            <person name="Choi D."/>
            <person name="Shirasu K."/>
        </authorList>
    </citation>
    <scope>NUCLEOTIDE SEQUENCE [LARGE SCALE GENOMIC DNA]</scope>
    <source>
        <strain evidence="4">cv. UVA1</strain>
    </source>
</reference>
<proteinExistence type="predicted"/>
<evidence type="ECO:0000313" key="4">
    <source>
        <dbReference type="Proteomes" id="UP000325081"/>
    </source>
</evidence>
<evidence type="ECO:0000313" key="3">
    <source>
        <dbReference type="EMBL" id="GER41393.1"/>
    </source>
</evidence>
<dbReference type="SUPFAM" id="SSF51197">
    <property type="entry name" value="Clavaminate synthase-like"/>
    <property type="match status" value="1"/>
</dbReference>
<evidence type="ECO:0000259" key="2">
    <source>
        <dbReference type="Pfam" id="PF03171"/>
    </source>
</evidence>
<name>A0A5A7Q7Z1_STRAF</name>
<dbReference type="Pfam" id="PF03171">
    <property type="entry name" value="2OG-FeII_Oxy"/>
    <property type="match status" value="1"/>
</dbReference>
<dbReference type="EMBL" id="BKCP01006072">
    <property type="protein sequence ID" value="GER41393.1"/>
    <property type="molecule type" value="Genomic_DNA"/>
</dbReference>
<feature type="coiled-coil region" evidence="1">
    <location>
        <begin position="152"/>
        <end position="179"/>
    </location>
</feature>
<feature type="domain" description="Isopenicillin N synthase-like Fe(2+) 2OG dioxygenase" evidence="2">
    <location>
        <begin position="34"/>
        <end position="103"/>
    </location>
</feature>
<sequence>MTHLSKTILKTVIESLGLNFDTKYLAEFNNCHGYMRINHYSSPELSDDQEIEGLSMHTDMSCITVVCQDEIGGLQIRSKEGQWMEISPKENALVVNIGDLLQLGDELVVDAPEEVVGEGNSRVYKPFVCGDYVKFRENSEKGMNNQDLGCKAQEFEMKIVLLEAELKVLKMKISMLEDSIGKFDSQVKLMMDRMKRIHLFIV</sequence>
<keyword evidence="4" id="KW-1185">Reference proteome</keyword>
<dbReference type="Proteomes" id="UP000325081">
    <property type="component" value="Unassembled WGS sequence"/>
</dbReference>
<dbReference type="InterPro" id="IPR044861">
    <property type="entry name" value="IPNS-like_FE2OG_OXY"/>
</dbReference>
<dbReference type="OrthoDB" id="288590at2759"/>
<comment type="caution">
    <text evidence="3">The sequence shown here is derived from an EMBL/GenBank/DDBJ whole genome shotgun (WGS) entry which is preliminary data.</text>
</comment>
<gene>
    <name evidence="3" type="ORF">STAS_18104</name>
</gene>
<protein>
    <submittedName>
        <fullName evidence="3">2-oxoglutarate (2OG) and Fe(II)-dependent oxygenase superfamily protein</fullName>
    </submittedName>
</protein>
<dbReference type="InterPro" id="IPR050231">
    <property type="entry name" value="Iron_ascorbate_oxido_reductase"/>
</dbReference>
<evidence type="ECO:0000256" key="1">
    <source>
        <dbReference type="SAM" id="Coils"/>
    </source>
</evidence>
<dbReference type="PANTHER" id="PTHR47990">
    <property type="entry name" value="2-OXOGLUTARATE (2OG) AND FE(II)-DEPENDENT OXYGENASE SUPERFAMILY PROTEIN-RELATED"/>
    <property type="match status" value="1"/>
</dbReference>
<keyword evidence="1" id="KW-0175">Coiled coil</keyword>
<dbReference type="AlphaFoldDB" id="A0A5A7Q7Z1"/>